<dbReference type="KEGG" id="pbh:AAW51_3848"/>
<organism evidence="3 4">
    <name type="scientific">Caldimonas brevitalea</name>
    <dbReference type="NCBI Taxonomy" id="413882"/>
    <lineage>
        <taxon>Bacteria</taxon>
        <taxon>Pseudomonadati</taxon>
        <taxon>Pseudomonadota</taxon>
        <taxon>Betaproteobacteria</taxon>
        <taxon>Burkholderiales</taxon>
        <taxon>Sphaerotilaceae</taxon>
        <taxon>Caldimonas</taxon>
    </lineage>
</organism>
<gene>
    <name evidence="3" type="ORF">AAW51_3848</name>
</gene>
<keyword evidence="4" id="KW-1185">Reference proteome</keyword>
<feature type="chain" id="PRO_5002551641" evidence="1">
    <location>
        <begin position="18"/>
        <end position="106"/>
    </location>
</feature>
<dbReference type="Pfam" id="PF04972">
    <property type="entry name" value="BON"/>
    <property type="match status" value="1"/>
</dbReference>
<dbReference type="InterPro" id="IPR051686">
    <property type="entry name" value="Lipoprotein_DolP"/>
</dbReference>
<dbReference type="EMBL" id="CP011371">
    <property type="protein sequence ID" value="AKJ30539.1"/>
    <property type="molecule type" value="Genomic_DNA"/>
</dbReference>
<dbReference type="PANTHER" id="PTHR34606:SF16">
    <property type="entry name" value="BON DOMAIN-CONTAINING PROTEIN"/>
    <property type="match status" value="1"/>
</dbReference>
<dbReference type="OrthoDB" id="7360581at2"/>
<dbReference type="PROSITE" id="PS51257">
    <property type="entry name" value="PROKAR_LIPOPROTEIN"/>
    <property type="match status" value="1"/>
</dbReference>
<protein>
    <submittedName>
        <fullName evidence="3">Transporter</fullName>
    </submittedName>
</protein>
<dbReference type="STRING" id="413882.AAW51_3848"/>
<dbReference type="PANTHER" id="PTHR34606">
    <property type="entry name" value="BON DOMAIN-CONTAINING PROTEIN"/>
    <property type="match status" value="1"/>
</dbReference>
<accession>A0A0G3BM73</accession>
<evidence type="ECO:0000259" key="2">
    <source>
        <dbReference type="PROSITE" id="PS50914"/>
    </source>
</evidence>
<keyword evidence="1" id="KW-0732">Signal</keyword>
<evidence type="ECO:0000313" key="3">
    <source>
        <dbReference type="EMBL" id="AKJ30539.1"/>
    </source>
</evidence>
<feature type="signal peptide" evidence="1">
    <location>
        <begin position="1"/>
        <end position="17"/>
    </location>
</feature>
<dbReference type="InterPro" id="IPR007055">
    <property type="entry name" value="BON_dom"/>
</dbReference>
<dbReference type="SMART" id="SM00749">
    <property type="entry name" value="BON"/>
    <property type="match status" value="1"/>
</dbReference>
<name>A0A0G3BM73_9BURK</name>
<evidence type="ECO:0000256" key="1">
    <source>
        <dbReference type="SAM" id="SignalP"/>
    </source>
</evidence>
<dbReference type="Proteomes" id="UP000035352">
    <property type="component" value="Chromosome"/>
</dbReference>
<reference evidence="3 4" key="1">
    <citation type="submission" date="2015-05" db="EMBL/GenBank/DDBJ databases">
        <authorList>
            <person name="Tang B."/>
            <person name="Yu Y."/>
        </authorList>
    </citation>
    <scope>NUCLEOTIDE SEQUENCE [LARGE SCALE GENOMIC DNA]</scope>
    <source>
        <strain evidence="3 4">DSM 7029</strain>
    </source>
</reference>
<dbReference type="PROSITE" id="PS50914">
    <property type="entry name" value="BON"/>
    <property type="match status" value="1"/>
</dbReference>
<dbReference type="RefSeq" id="WP_047195889.1">
    <property type="nucleotide sequence ID" value="NZ_CP011371.1"/>
</dbReference>
<dbReference type="InterPro" id="IPR014004">
    <property type="entry name" value="Transpt-assoc_nodulatn_dom_bac"/>
</dbReference>
<dbReference type="Gene3D" id="3.30.1340.30">
    <property type="match status" value="1"/>
</dbReference>
<proteinExistence type="predicted"/>
<sequence>MKKLVLAAMMAATGILATTGCAVSDGQTSVGQYVDDATIATRVKTRFAQDDTVSAMRIEVEALQGTVQLSGFATSEAEKSRAAELARSVADVKSVRNDIIVRAPAK</sequence>
<evidence type="ECO:0000313" key="4">
    <source>
        <dbReference type="Proteomes" id="UP000035352"/>
    </source>
</evidence>
<dbReference type="AlphaFoldDB" id="A0A0G3BM73"/>
<feature type="domain" description="BON" evidence="2">
    <location>
        <begin position="35"/>
        <end position="103"/>
    </location>
</feature>